<feature type="non-terminal residue" evidence="7">
    <location>
        <position position="1"/>
    </location>
</feature>
<feature type="transmembrane region" description="Helical" evidence="6">
    <location>
        <begin position="165"/>
        <end position="192"/>
    </location>
</feature>
<gene>
    <name evidence="7" type="ORF">CONCODRAFT_37514</name>
</gene>
<dbReference type="Proteomes" id="UP000070444">
    <property type="component" value="Unassembled WGS sequence"/>
</dbReference>
<comment type="similarity">
    <text evidence="2">Belongs to the PER33/POM33 family.</text>
</comment>
<dbReference type="Pfam" id="PF03661">
    <property type="entry name" value="TMEM33_Pom33"/>
    <property type="match status" value="1"/>
</dbReference>
<protein>
    <recommendedName>
        <fullName evidence="9">Endoplasmic reticulum protein</fullName>
    </recommendedName>
</protein>
<dbReference type="GO" id="GO:0061024">
    <property type="term" value="P:membrane organization"/>
    <property type="evidence" value="ECO:0007669"/>
    <property type="project" value="TreeGrafter"/>
</dbReference>
<dbReference type="OMA" id="FFSIRPT"/>
<evidence type="ECO:0000256" key="3">
    <source>
        <dbReference type="ARBA" id="ARBA00022692"/>
    </source>
</evidence>
<feature type="transmembrane region" description="Helical" evidence="6">
    <location>
        <begin position="5"/>
        <end position="22"/>
    </location>
</feature>
<evidence type="ECO:0000256" key="6">
    <source>
        <dbReference type="SAM" id="Phobius"/>
    </source>
</evidence>
<dbReference type="PANTHER" id="PTHR12703">
    <property type="entry name" value="TRANSMEMBRANE PROTEIN 33"/>
    <property type="match status" value="1"/>
</dbReference>
<sequence>TPQFAWWLGHITVLFSGILYYWKLVTFSSGASYYSTSFTGAVISYSIVLYAAHKPIQFNMQYLERVLRDETFVYLMLAFSWKTQKPVFATLLPFIIYSFFHTINYLKTDIIPTIAPSVTQELQAAQSNTAQTPSTAAQISIAIQSIFNKYYTLCMRKVSLYEISIVPLVLLVQVITFRISFMTIIYYGFFVFQRYQKSALTRNAFTELRSQLDAVILKPNVPPQVQQIYTTIKGYLANFGAQSAQPQQRPAPQQ</sequence>
<evidence type="ECO:0000256" key="2">
    <source>
        <dbReference type="ARBA" id="ARBA00007322"/>
    </source>
</evidence>
<evidence type="ECO:0000256" key="1">
    <source>
        <dbReference type="ARBA" id="ARBA00004141"/>
    </source>
</evidence>
<comment type="subcellular location">
    <subcellularLocation>
        <location evidence="1">Membrane</location>
        <topology evidence="1">Multi-pass membrane protein</topology>
    </subcellularLocation>
</comment>
<evidence type="ECO:0000313" key="7">
    <source>
        <dbReference type="EMBL" id="KXN72019.1"/>
    </source>
</evidence>
<evidence type="ECO:0008006" key="9">
    <source>
        <dbReference type="Google" id="ProtNLM"/>
    </source>
</evidence>
<feature type="transmembrane region" description="Helical" evidence="6">
    <location>
        <begin position="34"/>
        <end position="52"/>
    </location>
</feature>
<keyword evidence="8" id="KW-1185">Reference proteome</keyword>
<keyword evidence="3 6" id="KW-0812">Transmembrane</keyword>
<dbReference type="GO" id="GO:0071786">
    <property type="term" value="P:endoplasmic reticulum tubular network organization"/>
    <property type="evidence" value="ECO:0007669"/>
    <property type="project" value="TreeGrafter"/>
</dbReference>
<reference evidence="7 8" key="1">
    <citation type="journal article" date="2015" name="Genome Biol. Evol.">
        <title>Phylogenomic analyses indicate that early fungi evolved digesting cell walls of algal ancestors of land plants.</title>
        <authorList>
            <person name="Chang Y."/>
            <person name="Wang S."/>
            <person name="Sekimoto S."/>
            <person name="Aerts A.L."/>
            <person name="Choi C."/>
            <person name="Clum A."/>
            <person name="LaButti K.M."/>
            <person name="Lindquist E.A."/>
            <person name="Yee Ngan C."/>
            <person name="Ohm R.A."/>
            <person name="Salamov A.A."/>
            <person name="Grigoriev I.V."/>
            <person name="Spatafora J.W."/>
            <person name="Berbee M.L."/>
        </authorList>
    </citation>
    <scope>NUCLEOTIDE SEQUENCE [LARGE SCALE GENOMIC DNA]</scope>
    <source>
        <strain evidence="7 8">NRRL 28638</strain>
    </source>
</reference>
<name>A0A137PAH3_CONC2</name>
<dbReference type="PANTHER" id="PTHR12703:SF4">
    <property type="entry name" value="TRANSMEMBRANE PROTEIN 33"/>
    <property type="match status" value="1"/>
</dbReference>
<keyword evidence="4 6" id="KW-1133">Transmembrane helix</keyword>
<feature type="transmembrane region" description="Helical" evidence="6">
    <location>
        <begin position="72"/>
        <end position="100"/>
    </location>
</feature>
<organism evidence="7 8">
    <name type="scientific">Conidiobolus coronatus (strain ATCC 28846 / CBS 209.66 / NRRL 28638)</name>
    <name type="common">Delacroixia coronata</name>
    <dbReference type="NCBI Taxonomy" id="796925"/>
    <lineage>
        <taxon>Eukaryota</taxon>
        <taxon>Fungi</taxon>
        <taxon>Fungi incertae sedis</taxon>
        <taxon>Zoopagomycota</taxon>
        <taxon>Entomophthoromycotina</taxon>
        <taxon>Entomophthoromycetes</taxon>
        <taxon>Entomophthorales</taxon>
        <taxon>Ancylistaceae</taxon>
        <taxon>Conidiobolus</taxon>
    </lineage>
</organism>
<evidence type="ECO:0000256" key="5">
    <source>
        <dbReference type="ARBA" id="ARBA00023136"/>
    </source>
</evidence>
<evidence type="ECO:0000256" key="4">
    <source>
        <dbReference type="ARBA" id="ARBA00022989"/>
    </source>
</evidence>
<evidence type="ECO:0000313" key="8">
    <source>
        <dbReference type="Proteomes" id="UP000070444"/>
    </source>
</evidence>
<accession>A0A137PAH3</accession>
<keyword evidence="5 6" id="KW-0472">Membrane</keyword>
<dbReference type="OrthoDB" id="5581259at2759"/>
<dbReference type="GO" id="GO:0005783">
    <property type="term" value="C:endoplasmic reticulum"/>
    <property type="evidence" value="ECO:0007669"/>
    <property type="project" value="TreeGrafter"/>
</dbReference>
<dbReference type="InterPro" id="IPR051645">
    <property type="entry name" value="PER33/POM33_regulator"/>
</dbReference>
<dbReference type="AlphaFoldDB" id="A0A137PAH3"/>
<dbReference type="InterPro" id="IPR005344">
    <property type="entry name" value="TMEM33/Pom33"/>
</dbReference>
<dbReference type="EMBL" id="KQ964462">
    <property type="protein sequence ID" value="KXN72019.1"/>
    <property type="molecule type" value="Genomic_DNA"/>
</dbReference>
<dbReference type="GO" id="GO:0016020">
    <property type="term" value="C:membrane"/>
    <property type="evidence" value="ECO:0007669"/>
    <property type="project" value="UniProtKB-SubCell"/>
</dbReference>
<proteinExistence type="inferred from homology"/>